<feature type="site" description="Important for catalytic activity" evidence="7">
    <location>
        <position position="251"/>
    </location>
</feature>
<evidence type="ECO:0000313" key="9">
    <source>
        <dbReference type="Proteomes" id="UP000095658"/>
    </source>
</evidence>
<organism evidence="8 9">
    <name type="scientific">Domibacillus iocasae</name>
    <dbReference type="NCBI Taxonomy" id="1714016"/>
    <lineage>
        <taxon>Bacteria</taxon>
        <taxon>Bacillati</taxon>
        <taxon>Bacillota</taxon>
        <taxon>Bacilli</taxon>
        <taxon>Bacillales</taxon>
        <taxon>Bacillaceae</taxon>
        <taxon>Domibacillus</taxon>
    </lineage>
</organism>
<dbReference type="OrthoDB" id="9814591at2"/>
<dbReference type="HAMAP" id="MF_02065">
    <property type="entry name" value="MltG"/>
    <property type="match status" value="1"/>
</dbReference>
<dbReference type="GO" id="GO:0005886">
    <property type="term" value="C:plasma membrane"/>
    <property type="evidence" value="ECO:0007669"/>
    <property type="project" value="UniProtKB-UniRule"/>
</dbReference>
<evidence type="ECO:0000256" key="3">
    <source>
        <dbReference type="ARBA" id="ARBA00022989"/>
    </source>
</evidence>
<dbReference type="Gene3D" id="3.30.160.60">
    <property type="entry name" value="Classic Zinc Finger"/>
    <property type="match status" value="1"/>
</dbReference>
<dbReference type="GO" id="GO:0008932">
    <property type="term" value="F:lytic endotransglycosylase activity"/>
    <property type="evidence" value="ECO:0007669"/>
    <property type="project" value="UniProtKB-UniRule"/>
</dbReference>
<name>A0A1E7DMH8_9BACI</name>
<dbReference type="Proteomes" id="UP000095658">
    <property type="component" value="Unassembled WGS sequence"/>
</dbReference>
<proteinExistence type="inferred from homology"/>
<comment type="function">
    <text evidence="7">Functions as a peptidoglycan terminase that cleaves nascent peptidoglycan strands endolytically to terminate their elongation.</text>
</comment>
<dbReference type="NCBIfam" id="TIGR00247">
    <property type="entry name" value="endolytic transglycosylase MltG"/>
    <property type="match status" value="1"/>
</dbReference>
<evidence type="ECO:0000256" key="1">
    <source>
        <dbReference type="ARBA" id="ARBA00022475"/>
    </source>
</evidence>
<dbReference type="Pfam" id="PF02618">
    <property type="entry name" value="YceG"/>
    <property type="match status" value="1"/>
</dbReference>
<gene>
    <name evidence="7" type="primary">mltG</name>
    <name evidence="8" type="ORF">BA724_08360</name>
</gene>
<dbReference type="STRING" id="1714016.BA724_08360"/>
<keyword evidence="9" id="KW-1185">Reference proteome</keyword>
<dbReference type="EMBL" id="MAMP01000022">
    <property type="protein sequence ID" value="OES44290.1"/>
    <property type="molecule type" value="Genomic_DNA"/>
</dbReference>
<keyword evidence="5 7" id="KW-0456">Lyase</keyword>
<dbReference type="PANTHER" id="PTHR30518:SF2">
    <property type="entry name" value="ENDOLYTIC MUREIN TRANSGLYCOSYLASE"/>
    <property type="match status" value="1"/>
</dbReference>
<evidence type="ECO:0000256" key="4">
    <source>
        <dbReference type="ARBA" id="ARBA00023136"/>
    </source>
</evidence>
<comment type="similarity">
    <text evidence="7">Belongs to the transglycosylase MltG family.</text>
</comment>
<reference evidence="8 9" key="1">
    <citation type="submission" date="2016-06" db="EMBL/GenBank/DDBJ databases">
        <title>Domibacillus iocasae genome sequencing.</title>
        <authorList>
            <person name="Verma A."/>
            <person name="Pal Y."/>
            <person name="Ojha A.K."/>
            <person name="Krishnamurthi S."/>
        </authorList>
    </citation>
    <scope>NUCLEOTIDE SEQUENCE [LARGE SCALE GENOMIC DNA]</scope>
    <source>
        <strain evidence="8 9">DSM 29979</strain>
    </source>
</reference>
<dbReference type="InterPro" id="IPR003770">
    <property type="entry name" value="MLTG-like"/>
</dbReference>
<comment type="catalytic activity">
    <reaction evidence="7">
        <text>a peptidoglycan chain = a peptidoglycan chain with N-acetyl-1,6-anhydromuramyl-[peptide] at the reducing end + a peptidoglycan chain with N-acetylglucosamine at the non-reducing end.</text>
        <dbReference type="EC" id="4.2.2.29"/>
    </reaction>
</comment>
<protein>
    <recommendedName>
        <fullName evidence="7">Endolytic murein transglycosylase</fullName>
        <ecNumber evidence="7">4.2.2.29</ecNumber>
    </recommendedName>
    <alternativeName>
        <fullName evidence="7">Peptidoglycan lytic transglycosylase</fullName>
    </alternativeName>
    <alternativeName>
        <fullName evidence="7">Peptidoglycan polymerization terminase</fullName>
    </alternativeName>
</protein>
<dbReference type="RefSeq" id="WP_069938892.1">
    <property type="nucleotide sequence ID" value="NZ_MAMP01000022.1"/>
</dbReference>
<keyword evidence="1 7" id="KW-1003">Cell membrane</keyword>
<evidence type="ECO:0000313" key="8">
    <source>
        <dbReference type="EMBL" id="OES44290.1"/>
    </source>
</evidence>
<dbReference type="GO" id="GO:0071555">
    <property type="term" value="P:cell wall organization"/>
    <property type="evidence" value="ECO:0007669"/>
    <property type="project" value="UniProtKB-KW"/>
</dbReference>
<dbReference type="EC" id="4.2.2.29" evidence="7"/>
<accession>A0A1E7DMH8</accession>
<comment type="caution">
    <text evidence="8">The sequence shown here is derived from an EMBL/GenBank/DDBJ whole genome shotgun (WGS) entry which is preliminary data.</text>
</comment>
<keyword evidence="3 7" id="KW-1133">Transmembrane helix</keyword>
<dbReference type="GO" id="GO:0009252">
    <property type="term" value="P:peptidoglycan biosynthetic process"/>
    <property type="evidence" value="ECO:0007669"/>
    <property type="project" value="UniProtKB-UniRule"/>
</dbReference>
<evidence type="ECO:0000256" key="2">
    <source>
        <dbReference type="ARBA" id="ARBA00022692"/>
    </source>
</evidence>
<evidence type="ECO:0000256" key="5">
    <source>
        <dbReference type="ARBA" id="ARBA00023239"/>
    </source>
</evidence>
<dbReference type="AlphaFoldDB" id="A0A1E7DMH8"/>
<keyword evidence="4 7" id="KW-0472">Membrane</keyword>
<keyword evidence="2 7" id="KW-0812">Transmembrane</keyword>
<dbReference type="CDD" id="cd08010">
    <property type="entry name" value="MltG_like"/>
    <property type="match status" value="1"/>
</dbReference>
<sequence>MSNDVFPPASGRKRRLKRAVLIMLFLFLLLAAAGAAGAYYVWQSASEPADAESEEEVNISIPLGSSLSSISQTLEDNGIVKNATLFKYYVKYKGEGDFQAGEYVLSPSMAPDDIMASLKEGRVIGSANGALAIPEGYQLTQIAEVIAAETDRSADAVLAVLNDEAFLKKMMANHPALVTEAVMDKNIRYPLEGYLYPATYYIDDPTKTVEEIAEEMIAKTDEIVQGYSEQIKASGMTVHDFLTFSSLVEEEATGKTDRKKIASVFYNRMKINMPLQTDPTVLYAHGQHKDRVLYEDLKVDSPYNTYRVKGLTPGPIGNSGIDSMEAVLAPEQTEFLYFLASPAGDVYYSKTLDEHNKLKAKYITNNQ</sequence>
<evidence type="ECO:0000256" key="7">
    <source>
        <dbReference type="HAMAP-Rule" id="MF_02065"/>
    </source>
</evidence>
<dbReference type="Gene3D" id="3.30.1490.480">
    <property type="entry name" value="Endolytic murein transglycosylase"/>
    <property type="match status" value="1"/>
</dbReference>
<dbReference type="PANTHER" id="PTHR30518">
    <property type="entry name" value="ENDOLYTIC MUREIN TRANSGLYCOSYLASE"/>
    <property type="match status" value="1"/>
</dbReference>
<keyword evidence="6 7" id="KW-0961">Cell wall biogenesis/degradation</keyword>
<evidence type="ECO:0000256" key="6">
    <source>
        <dbReference type="ARBA" id="ARBA00023316"/>
    </source>
</evidence>